<dbReference type="Gene3D" id="3.40.190.10">
    <property type="entry name" value="Periplasmic binding protein-like II"/>
    <property type="match status" value="2"/>
</dbReference>
<dbReference type="PANTHER" id="PTHR30346:SF0">
    <property type="entry name" value="HCA OPERON TRANSCRIPTIONAL ACTIVATOR HCAR"/>
    <property type="match status" value="1"/>
</dbReference>
<dbReference type="SUPFAM" id="SSF53850">
    <property type="entry name" value="Periplasmic binding protein-like II"/>
    <property type="match status" value="1"/>
</dbReference>
<evidence type="ECO:0000256" key="1">
    <source>
        <dbReference type="ARBA" id="ARBA00009437"/>
    </source>
</evidence>
<dbReference type="CDD" id="cd05466">
    <property type="entry name" value="PBP2_LTTR_substrate"/>
    <property type="match status" value="1"/>
</dbReference>
<feature type="domain" description="HTH lysR-type" evidence="5">
    <location>
        <begin position="2"/>
        <end position="59"/>
    </location>
</feature>
<keyword evidence="7" id="KW-1185">Reference proteome</keyword>
<dbReference type="InterPro" id="IPR005119">
    <property type="entry name" value="LysR_subst-bd"/>
</dbReference>
<dbReference type="AlphaFoldDB" id="A0A1H0WD20"/>
<evidence type="ECO:0000256" key="4">
    <source>
        <dbReference type="ARBA" id="ARBA00023163"/>
    </source>
</evidence>
<evidence type="ECO:0000256" key="2">
    <source>
        <dbReference type="ARBA" id="ARBA00023015"/>
    </source>
</evidence>
<dbReference type="Proteomes" id="UP000199691">
    <property type="component" value="Unassembled WGS sequence"/>
</dbReference>
<accession>A0A1H0WD20</accession>
<dbReference type="PANTHER" id="PTHR30346">
    <property type="entry name" value="TRANSCRIPTIONAL DUAL REGULATOR HCAR-RELATED"/>
    <property type="match status" value="1"/>
</dbReference>
<protein>
    <submittedName>
        <fullName evidence="6">DNA-binding transcriptional regulator, LysR family</fullName>
    </submittedName>
</protein>
<keyword evidence="4" id="KW-0804">Transcription</keyword>
<proteinExistence type="inferred from homology"/>
<dbReference type="InterPro" id="IPR036390">
    <property type="entry name" value="WH_DNA-bd_sf"/>
</dbReference>
<dbReference type="PRINTS" id="PR00039">
    <property type="entry name" value="HTHLYSR"/>
</dbReference>
<evidence type="ECO:0000256" key="3">
    <source>
        <dbReference type="ARBA" id="ARBA00023125"/>
    </source>
</evidence>
<sequence>MPTLRALECLVATADLGSVTRAAQHLHLSQPAISHQLVALEREARTALLIRDRRGVRLTAAGRAALPEARRAVAAADDAIRLARAAGEGVGGTVRVVCAQSLTVAMLAPVLTRWNAERPDVTIAFRESTDPQSAFAALESGEADLLLIPDLGNTNFDKTTVAEEEIVVALPARHPLASRRAIRQDDLRDQSFVQFTAENNLGPWIESRLGFSVRGSVVARTAVTTHAPQLAAAGLGVSVVPVSAITAGFTGAVRPFDPRWTRHLVTLTTGPQDPLTTQLIDDLRDRGLQIPCDIADQLASGTSEQR</sequence>
<dbReference type="FunFam" id="1.10.10.10:FF:000001">
    <property type="entry name" value="LysR family transcriptional regulator"/>
    <property type="match status" value="1"/>
</dbReference>
<dbReference type="GO" id="GO:0003677">
    <property type="term" value="F:DNA binding"/>
    <property type="evidence" value="ECO:0007669"/>
    <property type="project" value="UniProtKB-KW"/>
</dbReference>
<dbReference type="Pfam" id="PF03466">
    <property type="entry name" value="LysR_substrate"/>
    <property type="match status" value="1"/>
</dbReference>
<dbReference type="GO" id="GO:0003700">
    <property type="term" value="F:DNA-binding transcription factor activity"/>
    <property type="evidence" value="ECO:0007669"/>
    <property type="project" value="InterPro"/>
</dbReference>
<evidence type="ECO:0000313" key="7">
    <source>
        <dbReference type="Proteomes" id="UP000199691"/>
    </source>
</evidence>
<dbReference type="GO" id="GO:0032993">
    <property type="term" value="C:protein-DNA complex"/>
    <property type="evidence" value="ECO:0007669"/>
    <property type="project" value="TreeGrafter"/>
</dbReference>
<dbReference type="STRING" id="641025.SAMN05421507_118129"/>
<organism evidence="6 7">
    <name type="scientific">Lentzea jiangxiensis</name>
    <dbReference type="NCBI Taxonomy" id="641025"/>
    <lineage>
        <taxon>Bacteria</taxon>
        <taxon>Bacillati</taxon>
        <taxon>Actinomycetota</taxon>
        <taxon>Actinomycetes</taxon>
        <taxon>Pseudonocardiales</taxon>
        <taxon>Pseudonocardiaceae</taxon>
        <taxon>Lentzea</taxon>
    </lineage>
</organism>
<comment type="similarity">
    <text evidence="1">Belongs to the LysR transcriptional regulatory family.</text>
</comment>
<dbReference type="OrthoDB" id="3673085at2"/>
<keyword evidence="2" id="KW-0805">Transcription regulation</keyword>
<name>A0A1H0WD20_9PSEU</name>
<evidence type="ECO:0000313" key="6">
    <source>
        <dbReference type="EMBL" id="SDP88650.1"/>
    </source>
</evidence>
<keyword evidence="3 6" id="KW-0238">DNA-binding</keyword>
<dbReference type="InterPro" id="IPR036388">
    <property type="entry name" value="WH-like_DNA-bd_sf"/>
</dbReference>
<dbReference type="SUPFAM" id="SSF46785">
    <property type="entry name" value="Winged helix' DNA-binding domain"/>
    <property type="match status" value="1"/>
</dbReference>
<dbReference type="EMBL" id="FNIX01000018">
    <property type="protein sequence ID" value="SDP88650.1"/>
    <property type="molecule type" value="Genomic_DNA"/>
</dbReference>
<dbReference type="PROSITE" id="PS50931">
    <property type="entry name" value="HTH_LYSR"/>
    <property type="match status" value="1"/>
</dbReference>
<dbReference type="RefSeq" id="WP_090103035.1">
    <property type="nucleotide sequence ID" value="NZ_FNIX01000018.1"/>
</dbReference>
<evidence type="ECO:0000259" key="5">
    <source>
        <dbReference type="PROSITE" id="PS50931"/>
    </source>
</evidence>
<reference evidence="7" key="1">
    <citation type="submission" date="2016-10" db="EMBL/GenBank/DDBJ databases">
        <authorList>
            <person name="Varghese N."/>
            <person name="Submissions S."/>
        </authorList>
    </citation>
    <scope>NUCLEOTIDE SEQUENCE [LARGE SCALE GENOMIC DNA]</scope>
    <source>
        <strain evidence="7">CGMCC 4.6609</strain>
    </source>
</reference>
<dbReference type="Pfam" id="PF00126">
    <property type="entry name" value="HTH_1"/>
    <property type="match status" value="1"/>
</dbReference>
<dbReference type="Gene3D" id="1.10.10.10">
    <property type="entry name" value="Winged helix-like DNA-binding domain superfamily/Winged helix DNA-binding domain"/>
    <property type="match status" value="1"/>
</dbReference>
<dbReference type="InterPro" id="IPR000847">
    <property type="entry name" value="LysR_HTH_N"/>
</dbReference>
<gene>
    <name evidence="6" type="ORF">SAMN05421507_118129</name>
</gene>